<dbReference type="EMBL" id="QBLH01003666">
    <property type="protein sequence ID" value="TGZ36878.1"/>
    <property type="molecule type" value="Genomic_DNA"/>
</dbReference>
<keyword evidence="19" id="KW-1185">Reference proteome</keyword>
<dbReference type="GO" id="GO:0007160">
    <property type="term" value="P:cell-matrix adhesion"/>
    <property type="evidence" value="ECO:0007669"/>
    <property type="project" value="TreeGrafter"/>
</dbReference>
<dbReference type="PANTHER" id="PTHR23220">
    <property type="entry name" value="INTEGRIN ALPHA"/>
    <property type="match status" value="1"/>
</dbReference>
<feature type="region of interest" description="Disordered" evidence="15">
    <location>
        <begin position="506"/>
        <end position="557"/>
    </location>
</feature>
<keyword evidence="10 14" id="KW-0675">Receptor</keyword>
<keyword evidence="9 14" id="KW-0472">Membrane</keyword>
<evidence type="ECO:0000256" key="3">
    <source>
        <dbReference type="ARBA" id="ARBA00022692"/>
    </source>
</evidence>
<comment type="caution">
    <text evidence="18">The sequence shown here is derived from an EMBL/GenBank/DDBJ whole genome shotgun (WGS) entry which is preliminary data.</text>
</comment>
<evidence type="ECO:0000256" key="15">
    <source>
        <dbReference type="SAM" id="MobiDB-lite"/>
    </source>
</evidence>
<feature type="repeat" description="WD" evidence="12">
    <location>
        <begin position="373"/>
        <end position="405"/>
    </location>
</feature>
<reference evidence="18 19" key="1">
    <citation type="journal article" date="2019" name="Philos. Trans. R. Soc. Lond., B, Biol. Sci.">
        <title>Ant behaviour and brain gene expression of defending hosts depend on the ecological success of the intruding social parasite.</title>
        <authorList>
            <person name="Kaur R."/>
            <person name="Stoldt M."/>
            <person name="Jongepier E."/>
            <person name="Feldmeyer B."/>
            <person name="Menzel F."/>
            <person name="Bornberg-Bauer E."/>
            <person name="Foitzik S."/>
        </authorList>
    </citation>
    <scope>NUCLEOTIDE SEQUENCE [LARGE SCALE GENOMIC DNA]</scope>
    <source>
        <tissue evidence="18">Whole body</tissue>
    </source>
</reference>
<evidence type="ECO:0000256" key="5">
    <source>
        <dbReference type="ARBA" id="ARBA00022737"/>
    </source>
</evidence>
<dbReference type="Gene3D" id="2.60.40.1510">
    <property type="entry name" value="ntegrin, alpha v. Chain A, domain 3"/>
    <property type="match status" value="1"/>
</dbReference>
<dbReference type="PANTHER" id="PTHR23220:SF83">
    <property type="entry name" value="INTEGRIN ALPHA-PS3-RELATED"/>
    <property type="match status" value="1"/>
</dbReference>
<dbReference type="InterPro" id="IPR032695">
    <property type="entry name" value="Integrin_dom_sf"/>
</dbReference>
<feature type="repeat" description="WD" evidence="12">
    <location>
        <begin position="102"/>
        <end position="136"/>
    </location>
</feature>
<dbReference type="InterPro" id="IPR036322">
    <property type="entry name" value="WD40_repeat_dom_sf"/>
</dbReference>
<dbReference type="Gene3D" id="1.20.5.930">
    <property type="entry name" value="Bicelle-embedded integrin alpha(iib) transmembrane segment"/>
    <property type="match status" value="1"/>
</dbReference>
<dbReference type="InterPro" id="IPR000413">
    <property type="entry name" value="Integrin_alpha"/>
</dbReference>
<evidence type="ECO:0000256" key="12">
    <source>
        <dbReference type="PROSITE-ProRule" id="PRU00221"/>
    </source>
</evidence>
<evidence type="ECO:0000256" key="13">
    <source>
        <dbReference type="PROSITE-ProRule" id="PRU00803"/>
    </source>
</evidence>
<evidence type="ECO:0000256" key="7">
    <source>
        <dbReference type="ARBA" id="ARBA00022989"/>
    </source>
</evidence>
<protein>
    <submittedName>
        <fullName evidence="18">Integrin alpha-PS4</fullName>
    </submittedName>
</protein>
<dbReference type="InterPro" id="IPR013517">
    <property type="entry name" value="FG-GAP"/>
</dbReference>
<dbReference type="InterPro" id="IPR048286">
    <property type="entry name" value="Integrin_alpha_Ig-like_3"/>
</dbReference>
<dbReference type="Pfam" id="PF01839">
    <property type="entry name" value="FG-GAP"/>
    <property type="match status" value="2"/>
</dbReference>
<dbReference type="InterPro" id="IPR015943">
    <property type="entry name" value="WD40/YVTN_repeat-like_dom_sf"/>
</dbReference>
<dbReference type="InterPro" id="IPR048285">
    <property type="entry name" value="Integrin_alpha_Ig-like_2"/>
</dbReference>
<evidence type="ECO:0000256" key="9">
    <source>
        <dbReference type="ARBA" id="ARBA00023136"/>
    </source>
</evidence>
<dbReference type="Gene3D" id="2.130.10.130">
    <property type="entry name" value="Integrin alpha, N-terminal"/>
    <property type="match status" value="1"/>
</dbReference>
<feature type="compositionally biased region" description="Basic residues" evidence="15">
    <location>
        <begin position="589"/>
        <end position="622"/>
    </location>
</feature>
<name>A0A4S2JR25_9HYME</name>
<evidence type="ECO:0000256" key="1">
    <source>
        <dbReference type="ARBA" id="ARBA00004479"/>
    </source>
</evidence>
<keyword evidence="7 14" id="KW-1133">Transmembrane helix</keyword>
<feature type="domain" description="Integrin alpha second immunoglobulin-like" evidence="16">
    <location>
        <begin position="1481"/>
        <end position="1611"/>
    </location>
</feature>
<organism evidence="18 19">
    <name type="scientific">Temnothorax longispinosus</name>
    <dbReference type="NCBI Taxonomy" id="300112"/>
    <lineage>
        <taxon>Eukaryota</taxon>
        <taxon>Metazoa</taxon>
        <taxon>Ecdysozoa</taxon>
        <taxon>Arthropoda</taxon>
        <taxon>Hexapoda</taxon>
        <taxon>Insecta</taxon>
        <taxon>Pterygota</taxon>
        <taxon>Neoptera</taxon>
        <taxon>Endopterygota</taxon>
        <taxon>Hymenoptera</taxon>
        <taxon>Apocrita</taxon>
        <taxon>Aculeata</taxon>
        <taxon>Formicoidea</taxon>
        <taxon>Formicidae</taxon>
        <taxon>Myrmicinae</taxon>
        <taxon>Temnothorax</taxon>
    </lineage>
</organism>
<dbReference type="PROSITE" id="PS51470">
    <property type="entry name" value="FG_GAP"/>
    <property type="match status" value="3"/>
</dbReference>
<dbReference type="InterPro" id="IPR028994">
    <property type="entry name" value="Integrin_alpha_N"/>
</dbReference>
<dbReference type="InterPro" id="IPR001680">
    <property type="entry name" value="WD40_rpt"/>
</dbReference>
<dbReference type="Gene3D" id="2.60.40.1530">
    <property type="entry name" value="ntegrin, alpha v. Chain A, domain 4"/>
    <property type="match status" value="1"/>
</dbReference>
<dbReference type="Pfam" id="PF20805">
    <property type="entry name" value="Integrin_A_Ig_2"/>
    <property type="match status" value="1"/>
</dbReference>
<feature type="region of interest" description="Disordered" evidence="15">
    <location>
        <begin position="571"/>
        <end position="806"/>
    </location>
</feature>
<dbReference type="GO" id="GO:0005178">
    <property type="term" value="F:integrin binding"/>
    <property type="evidence" value="ECO:0007669"/>
    <property type="project" value="TreeGrafter"/>
</dbReference>
<feature type="compositionally biased region" description="Basic residues" evidence="15">
    <location>
        <begin position="699"/>
        <end position="711"/>
    </location>
</feature>
<accession>A0A4S2JR25</accession>
<dbReference type="Proteomes" id="UP000310200">
    <property type="component" value="Unassembled WGS sequence"/>
</dbReference>
<dbReference type="InterPro" id="IPR013519">
    <property type="entry name" value="Int_alpha_beta-p"/>
</dbReference>
<dbReference type="Gene3D" id="2.130.10.10">
    <property type="entry name" value="YVTN repeat-like/Quinoprotein amine dehydrogenase"/>
    <property type="match status" value="1"/>
</dbReference>
<keyword evidence="5" id="KW-0677">Repeat</keyword>
<dbReference type="SMART" id="SM00191">
    <property type="entry name" value="Int_alpha"/>
    <property type="match status" value="5"/>
</dbReference>
<comment type="similarity">
    <text evidence="2 14">Belongs to the integrin alpha chain family.</text>
</comment>
<dbReference type="Pfam" id="PF00400">
    <property type="entry name" value="WD40"/>
    <property type="match status" value="3"/>
</dbReference>
<evidence type="ECO:0000256" key="4">
    <source>
        <dbReference type="ARBA" id="ARBA00022729"/>
    </source>
</evidence>
<dbReference type="SUPFAM" id="SSF69318">
    <property type="entry name" value="Integrin alpha N-terminal domain"/>
    <property type="match status" value="1"/>
</dbReference>
<evidence type="ECO:0000256" key="11">
    <source>
        <dbReference type="ARBA" id="ARBA00023180"/>
    </source>
</evidence>
<dbReference type="GO" id="GO:0009897">
    <property type="term" value="C:external side of plasma membrane"/>
    <property type="evidence" value="ECO:0007669"/>
    <property type="project" value="TreeGrafter"/>
</dbReference>
<feature type="repeat" description="FG-GAP" evidence="13">
    <location>
        <begin position="1225"/>
        <end position="1283"/>
    </location>
</feature>
<dbReference type="Pfam" id="PF20806">
    <property type="entry name" value="Integrin_A_Ig_3"/>
    <property type="match status" value="1"/>
</dbReference>
<keyword evidence="8 14" id="KW-0401">Integrin</keyword>
<dbReference type="GO" id="GO:0033627">
    <property type="term" value="P:cell adhesion mediated by integrin"/>
    <property type="evidence" value="ECO:0007669"/>
    <property type="project" value="TreeGrafter"/>
</dbReference>
<evidence type="ECO:0000256" key="8">
    <source>
        <dbReference type="ARBA" id="ARBA00023037"/>
    </source>
</evidence>
<keyword evidence="11" id="KW-0325">Glycoprotein</keyword>
<evidence type="ECO:0000313" key="18">
    <source>
        <dbReference type="EMBL" id="TGZ36878.1"/>
    </source>
</evidence>
<feature type="transmembrane region" description="Helical" evidence="14">
    <location>
        <begin position="1851"/>
        <end position="1875"/>
    </location>
</feature>
<dbReference type="GO" id="GO:0007157">
    <property type="term" value="P:heterophilic cell-cell adhesion via plasma membrane cell adhesion molecules"/>
    <property type="evidence" value="ECO:0007669"/>
    <property type="project" value="UniProtKB-ARBA"/>
</dbReference>
<feature type="compositionally biased region" description="Low complexity" evidence="15">
    <location>
        <begin position="773"/>
        <end position="785"/>
    </location>
</feature>
<dbReference type="PRINTS" id="PR01185">
    <property type="entry name" value="INTEGRINA"/>
</dbReference>
<comment type="subcellular location">
    <subcellularLocation>
        <location evidence="1 14">Membrane</location>
        <topology evidence="1 14">Single-pass type I membrane protein</topology>
    </subcellularLocation>
</comment>
<evidence type="ECO:0000259" key="16">
    <source>
        <dbReference type="Pfam" id="PF20805"/>
    </source>
</evidence>
<proteinExistence type="inferred from homology"/>
<dbReference type="SMART" id="SM00320">
    <property type="entry name" value="WD40"/>
    <property type="match status" value="6"/>
</dbReference>
<feature type="repeat" description="FG-GAP" evidence="13">
    <location>
        <begin position="1167"/>
        <end position="1224"/>
    </location>
</feature>
<feature type="repeat" description="WD" evidence="12">
    <location>
        <begin position="190"/>
        <end position="232"/>
    </location>
</feature>
<evidence type="ECO:0000256" key="10">
    <source>
        <dbReference type="ARBA" id="ARBA00023170"/>
    </source>
</evidence>
<dbReference type="GO" id="GO:0007229">
    <property type="term" value="P:integrin-mediated signaling pathway"/>
    <property type="evidence" value="ECO:0007669"/>
    <property type="project" value="UniProtKB-KW"/>
</dbReference>
<dbReference type="SUPFAM" id="SSF50978">
    <property type="entry name" value="WD40 repeat-like"/>
    <property type="match status" value="1"/>
</dbReference>
<dbReference type="SUPFAM" id="SSF69179">
    <property type="entry name" value="Integrin domains"/>
    <property type="match status" value="2"/>
</dbReference>
<keyword evidence="4" id="KW-0732">Signal</keyword>
<keyword evidence="12" id="KW-0853">WD repeat</keyword>
<dbReference type="PROSITE" id="PS50082">
    <property type="entry name" value="WD_REPEATS_2"/>
    <property type="match status" value="3"/>
</dbReference>
<dbReference type="GO" id="GO:0008305">
    <property type="term" value="C:integrin complex"/>
    <property type="evidence" value="ECO:0007669"/>
    <property type="project" value="InterPro"/>
</dbReference>
<feature type="repeat" description="FG-GAP" evidence="13">
    <location>
        <begin position="1287"/>
        <end position="1349"/>
    </location>
</feature>
<evidence type="ECO:0000256" key="6">
    <source>
        <dbReference type="ARBA" id="ARBA00022889"/>
    </source>
</evidence>
<evidence type="ECO:0000259" key="17">
    <source>
        <dbReference type="Pfam" id="PF20806"/>
    </source>
</evidence>
<evidence type="ECO:0000313" key="19">
    <source>
        <dbReference type="Proteomes" id="UP000310200"/>
    </source>
</evidence>
<keyword evidence="6 14" id="KW-0130">Cell adhesion</keyword>
<sequence length="1915" mass="214907">MPMTTAASSSRGDAFQKETRPLAIYEEADGRVRFRAGSLRRRRRRLPWQPCEGADGAGTPAPSECSALSYVLARQIDDRADYCRGLINARFDNSENLYRKDLLSHYGCVNAIEFSNQGDLLVSGGDDRRVLLWRVEQAIQGMGKPTVMKSQHVSNIFCLGYDSSKTKIFSAGNDDQVIVHDLRTGESLNIFLHEKPVYGLSIHPHNDEVFASACDDGRVLIYDIRSNNAMETLAQYKSAFHSVMFNPADPRMLATANAKEGVSMWDIRKPLEPVLCYGSPQQSCMNVRFNSMGNRLLALRRRLPPVLYAVDSPKYLCEFDHPGYYNSCTMKSCCFAGENDEYVLSGSDDFNLYMWKIPLTKDKEWVETAHMVLRGHRSIVNQVRYNQASCIFASSGVEKIIKIWSPFPLGTGCLGGLKVNCLYDSSLRMSVMVWPLFAIVSFVFFQRDAGKRERQRRVFTHDEYIGLVLRSGQFMTHDYSHQSTKEDPRMMAFFDSLVQREIEGWSSEDVPTPHTPSDSEINPATGEPYSASEGDDTTASEGGVAPERPLESPNRITRLIANRREKLMRMAAMERSASDSGSEGDNAHSRRRSKSKSKSKTVKRKHTRLSGRRRLSARRKCTVLKVNSDSDSDDERPVDAAQPSTSSGVIFRRSRYVTSAIEKDDKSSSYSSSSSCVYEDIVAISKRKHSKTDSDTSAKAHKRKHRKCKNSSRHDGSGKNQSKRQKLDDDSEEEERTAGPRNYMNGNSSKDHREDGPSTPSGKSLQVPCTPDSGIKSGISSTGGKNSEQTRKERNDRDADDSSDEQKLKRLECFRKKVEELARRSYRNRSASQAQTIRRLEHVKPSKTLSKMLRTRASLTHFRVQILIFVLAILQHNPLAYNINSLDAEIFRDPMHESGARESYFGFSVALYVGANETLLLVGAPRANSSALPYVMEPGTVFKCAMNGVCKEWVVDKTGNGRVSSHPHEKFVNQIKDNAWIGATIAVQNKAEARVVVCGPRWINNIIKDNWLNWNMNGICYTTLARNAGAFKREAEERLLPLSNPADDITSKNKINIYNYAMGQAGFSLHMNSRHEVNIVMGSPGVYNWKGDAILTSMNDSFSRTVIPSLAREQRVHSYNYFGYAITAGTYFNEQDVWYASSVPHASLYGKVLVFTFPPKTNQRMFIKTLVYGKQYGEYFGAALTSCDVNNDGRQELIVGAPQWSRDMDEGLIYIFTARHNSDFEELQTIEGEIVGGRFGSTVMCLGDIDYDGYGDIAVGAPYEEESGGAVYIFNGNRDGVSRKYSQRLVGSRFSPTMRGFGISISEPRDVNRDNHSDVAVGAYLSGEVVLLRSVPVVTVNVTLMYPQKIKLLRNTTSFEVDVWMSYDGIYVPEYLQVAIVLKIDPLHGRARYRTQKSNDGLQTYRLRYKLFKAMITSNLLEIHLTEKIKNVIDPLEISVSMQLEDDLRARNESSCASCVVINKLRSKTEDLLKLPFAVDCGEDDVCVSDLSVTLSTDLTPGNRYIIGSTPIIILRVDTYNRGEPAYQTRVRIFTEGLTLKSIPPDCTEDLRTSSALDVICDIGNPLRTNETLMLQLDMSMVRYDVKEVEIQANITTQSDETNWNDNNSTITIYFDVDIDIAIAGKAKENLYSYLRENEKESLNDIRFQHFYEVQKFGASPIEEAILTVKIPMHFRRHGAEDIAVVNINDTIGIMDGHQFYCSYSNQTEVPAALNKIVSTDDVIVMNSSNIASKNTHAKFSIEEDTPMNVPSENRTLFINCTSNEIECVQITCRLGPFLSSLSVAKFLVTLDLQLSRFSADMLKQKDIIFYVTEGSVTITQPDNVSQRKGHKPDVTLVATTFLGSPVAQQVAIWIIALSIILGVALLILLILGLIKIGFFNRKKKLELEALIAETDKKYNVVLETTSSTEALEHD</sequence>
<keyword evidence="3 14" id="KW-0812">Transmembrane</keyword>
<dbReference type="Gene3D" id="2.60.40.1460">
    <property type="entry name" value="Integrin domains. Chain A, domain 2"/>
    <property type="match status" value="1"/>
</dbReference>
<gene>
    <name evidence="18" type="ORF">DBV15_06161</name>
</gene>
<feature type="compositionally biased region" description="Basic and acidic residues" evidence="15">
    <location>
        <begin position="788"/>
        <end position="797"/>
    </location>
</feature>
<dbReference type="STRING" id="300112.A0A4S2JR25"/>
<feature type="domain" description="Integrin alpha third immunoglobulin-like" evidence="17">
    <location>
        <begin position="1648"/>
        <end position="1827"/>
    </location>
</feature>
<evidence type="ECO:0000256" key="14">
    <source>
        <dbReference type="RuleBase" id="RU003762"/>
    </source>
</evidence>
<evidence type="ECO:0000256" key="2">
    <source>
        <dbReference type="ARBA" id="ARBA00008054"/>
    </source>
</evidence>
<dbReference type="PROSITE" id="PS50294">
    <property type="entry name" value="WD_REPEATS_REGION"/>
    <property type="match status" value="2"/>
</dbReference>